<sequence length="751" mass="84897">MPILGRNPFGHHHHSSSSTHLNEKLDSNGSSPNRTGNSINNNSSNVNNHSHMTQPPIRRSSKSFLSFMSRKPSLESIRSEKSTDSLVNSPTTSHIMNSMQDSHQQQHTHNLSHGHMHDNHMSPKPTHSMVELKRFFRSSKIMSMTHGHNNNNTTTTNHLHGTHGGSAVSSSTTNVPSMSRHTQTQKGSSVNNHHPHSTTQLNLNSHFQMTANDHHGHTQSAIPPSSDSILSLSNTINIYHDDTILAQKYGRLGKTLGSGAGGSVKVLVRPSDNATFAVKEFRPRKANESVKQYAKKCTAEFCIGSSLHHPNIVETIDIFSDSNQFKYFQVMEFLPIDFFAVVMTGQMSRGEINCCLKQLCEGVRYLHSMGLAHRDLKLDNCCMTEQGILKIIDFGSAVVFKYPFEDEQRTHNAHGIVGSDPYLAPEVITSTKSYDPQAVDVWSIGIIFCCMMLKRFPWKAPKLSDDNFKLYSMPDDIERDYTQSAKHHEQLLSERRRYRERTSHPEGCEDIEKQHNDDDTDNNNNDNNEEHVSKDVANIKQLPTPQEEDIPNNDTTINNYQQEHLNTVPEDEHKKGDTSNGSTDKHTIENITNQTLTNPPVKEVNDNKSNNNITQKVKIDDHNENKQQLQHAEKENNDKNPVLQHNETIPDNKSISSTRTAATSHTQHNGHPHKRVIHGPYRLLRLLPHASRPILSRILEIDPSKRATLDEVFEDAWFDEIPSCTMDNKNNVIRAHGHHHTIVKDSKTYKI</sequence>
<dbReference type="InterPro" id="IPR000719">
    <property type="entry name" value="Prot_kinase_dom"/>
</dbReference>
<dbReference type="PROSITE" id="PS00107">
    <property type="entry name" value="PROTEIN_KINASE_ATP"/>
    <property type="match status" value="1"/>
</dbReference>
<dbReference type="EC" id="2.7.11.1" evidence="1"/>
<dbReference type="PANTHER" id="PTHR24343:SF137">
    <property type="entry name" value="SERINE_THREONINE-PROTEIN KINASE HRK1"/>
    <property type="match status" value="1"/>
</dbReference>
<feature type="region of interest" description="Disordered" evidence="10">
    <location>
        <begin position="487"/>
        <end position="531"/>
    </location>
</feature>
<feature type="compositionally biased region" description="Basic and acidic residues" evidence="10">
    <location>
        <begin position="617"/>
        <end position="638"/>
    </location>
</feature>
<feature type="compositionally biased region" description="Polar residues" evidence="10">
    <location>
        <begin position="589"/>
        <end position="598"/>
    </location>
</feature>
<dbReference type="GO" id="GO:0004674">
    <property type="term" value="F:protein serine/threonine kinase activity"/>
    <property type="evidence" value="ECO:0007669"/>
    <property type="project" value="UniProtKB-KW"/>
</dbReference>
<dbReference type="PROSITE" id="PS50011">
    <property type="entry name" value="PROTEIN_KINASE_DOM"/>
    <property type="match status" value="1"/>
</dbReference>
<keyword evidence="6 9" id="KW-0067">ATP-binding</keyword>
<accession>A0A8H2VCT8</accession>
<evidence type="ECO:0000256" key="3">
    <source>
        <dbReference type="ARBA" id="ARBA00022679"/>
    </source>
</evidence>
<feature type="region of interest" description="Disordered" evidence="10">
    <location>
        <begin position="566"/>
        <end position="675"/>
    </location>
</feature>
<keyword evidence="3" id="KW-0808">Transferase</keyword>
<dbReference type="Proteomes" id="UP000644660">
    <property type="component" value="Unassembled WGS sequence"/>
</dbReference>
<dbReference type="GO" id="GO:0005829">
    <property type="term" value="C:cytosol"/>
    <property type="evidence" value="ECO:0007669"/>
    <property type="project" value="TreeGrafter"/>
</dbReference>
<gene>
    <name evidence="12" type="ORF">KABA2_02S07084</name>
</gene>
<feature type="compositionally biased region" description="Polar residues" evidence="10">
    <location>
        <begin position="643"/>
        <end position="667"/>
    </location>
</feature>
<dbReference type="EMBL" id="CAEFZW010000002">
    <property type="protein sequence ID" value="CAB4252902.1"/>
    <property type="molecule type" value="Genomic_DNA"/>
</dbReference>
<dbReference type="Pfam" id="PF00069">
    <property type="entry name" value="Pkinase"/>
    <property type="match status" value="1"/>
</dbReference>
<evidence type="ECO:0000256" key="2">
    <source>
        <dbReference type="ARBA" id="ARBA00022527"/>
    </source>
</evidence>
<dbReference type="PANTHER" id="PTHR24343">
    <property type="entry name" value="SERINE/THREONINE KINASE"/>
    <property type="match status" value="1"/>
</dbReference>
<feature type="compositionally biased region" description="Basic and acidic residues" evidence="10">
    <location>
        <begin position="570"/>
        <end position="588"/>
    </location>
</feature>
<dbReference type="SUPFAM" id="SSF56112">
    <property type="entry name" value="Protein kinase-like (PK-like)"/>
    <property type="match status" value="1"/>
</dbReference>
<evidence type="ECO:0000313" key="12">
    <source>
        <dbReference type="EMBL" id="CAB4252902.1"/>
    </source>
</evidence>
<feature type="region of interest" description="Disordered" evidence="10">
    <location>
        <begin position="1"/>
        <end position="58"/>
    </location>
</feature>
<dbReference type="SMART" id="SM00220">
    <property type="entry name" value="S_TKc"/>
    <property type="match status" value="1"/>
</dbReference>
<protein>
    <recommendedName>
        <fullName evidence="1">non-specific serine/threonine protein kinase</fullName>
        <ecNumber evidence="1">2.7.11.1</ecNumber>
    </recommendedName>
</protein>
<evidence type="ECO:0000313" key="13">
    <source>
        <dbReference type="Proteomes" id="UP000644660"/>
    </source>
</evidence>
<reference evidence="12 13" key="1">
    <citation type="submission" date="2020-05" db="EMBL/GenBank/DDBJ databases">
        <authorList>
            <person name="Casaregola S."/>
            <person name="Devillers H."/>
            <person name="Grondin C."/>
        </authorList>
    </citation>
    <scope>NUCLEOTIDE SEQUENCE [LARGE SCALE GENOMIC DNA]</scope>
    <source>
        <strain evidence="12 13">CLIB 1767</strain>
    </source>
</reference>
<feature type="compositionally biased region" description="Basic and acidic residues" evidence="10">
    <location>
        <begin position="487"/>
        <end position="517"/>
    </location>
</feature>
<comment type="catalytic activity">
    <reaction evidence="7">
        <text>L-threonyl-[protein] + ATP = O-phospho-L-threonyl-[protein] + ADP + H(+)</text>
        <dbReference type="Rhea" id="RHEA:46608"/>
        <dbReference type="Rhea" id="RHEA-COMP:11060"/>
        <dbReference type="Rhea" id="RHEA-COMP:11605"/>
        <dbReference type="ChEBI" id="CHEBI:15378"/>
        <dbReference type="ChEBI" id="CHEBI:30013"/>
        <dbReference type="ChEBI" id="CHEBI:30616"/>
        <dbReference type="ChEBI" id="CHEBI:61977"/>
        <dbReference type="ChEBI" id="CHEBI:456216"/>
        <dbReference type="EC" id="2.7.11.1"/>
    </reaction>
</comment>
<comment type="caution">
    <text evidence="12">The sequence shown here is derived from an EMBL/GenBank/DDBJ whole genome shotgun (WGS) entry which is preliminary data.</text>
</comment>
<dbReference type="OrthoDB" id="6513151at2759"/>
<keyword evidence="13" id="KW-1185">Reference proteome</keyword>
<evidence type="ECO:0000256" key="6">
    <source>
        <dbReference type="ARBA" id="ARBA00022840"/>
    </source>
</evidence>
<evidence type="ECO:0000256" key="4">
    <source>
        <dbReference type="ARBA" id="ARBA00022741"/>
    </source>
</evidence>
<dbReference type="Gene3D" id="1.10.510.10">
    <property type="entry name" value="Transferase(Phosphotransferase) domain 1"/>
    <property type="match status" value="1"/>
</dbReference>
<feature type="region of interest" description="Disordered" evidence="10">
    <location>
        <begin position="147"/>
        <end position="196"/>
    </location>
</feature>
<evidence type="ECO:0000256" key="5">
    <source>
        <dbReference type="ARBA" id="ARBA00022777"/>
    </source>
</evidence>
<evidence type="ECO:0000256" key="1">
    <source>
        <dbReference type="ARBA" id="ARBA00012513"/>
    </source>
</evidence>
<dbReference type="GO" id="GO:0005524">
    <property type="term" value="F:ATP binding"/>
    <property type="evidence" value="ECO:0007669"/>
    <property type="project" value="UniProtKB-UniRule"/>
</dbReference>
<dbReference type="PROSITE" id="PS00108">
    <property type="entry name" value="PROTEIN_KINASE_ST"/>
    <property type="match status" value="1"/>
</dbReference>
<dbReference type="RefSeq" id="XP_041404940.1">
    <property type="nucleotide sequence ID" value="XM_041549006.1"/>
</dbReference>
<dbReference type="GeneID" id="64856043"/>
<feature type="domain" description="Protein kinase" evidence="11">
    <location>
        <begin position="250"/>
        <end position="718"/>
    </location>
</feature>
<keyword evidence="5 12" id="KW-0418">Kinase</keyword>
<feature type="compositionally biased region" description="Low complexity" evidence="10">
    <location>
        <begin position="147"/>
        <end position="159"/>
    </location>
</feature>
<name>A0A8H2VCT8_9SACH</name>
<comment type="catalytic activity">
    <reaction evidence="8">
        <text>L-seryl-[protein] + ATP = O-phospho-L-seryl-[protein] + ADP + H(+)</text>
        <dbReference type="Rhea" id="RHEA:17989"/>
        <dbReference type="Rhea" id="RHEA-COMP:9863"/>
        <dbReference type="Rhea" id="RHEA-COMP:11604"/>
        <dbReference type="ChEBI" id="CHEBI:15378"/>
        <dbReference type="ChEBI" id="CHEBI:29999"/>
        <dbReference type="ChEBI" id="CHEBI:30616"/>
        <dbReference type="ChEBI" id="CHEBI:83421"/>
        <dbReference type="ChEBI" id="CHEBI:456216"/>
        <dbReference type="EC" id="2.7.11.1"/>
    </reaction>
</comment>
<dbReference type="AlphaFoldDB" id="A0A8H2VCT8"/>
<evidence type="ECO:0000256" key="9">
    <source>
        <dbReference type="PROSITE-ProRule" id="PRU10141"/>
    </source>
</evidence>
<feature type="compositionally biased region" description="Low complexity" evidence="10">
    <location>
        <begin position="31"/>
        <end position="50"/>
    </location>
</feature>
<feature type="binding site" evidence="9">
    <location>
        <position position="285"/>
    </location>
    <ligand>
        <name>ATP</name>
        <dbReference type="ChEBI" id="CHEBI:30616"/>
    </ligand>
</feature>
<evidence type="ECO:0000256" key="10">
    <source>
        <dbReference type="SAM" id="MobiDB-lite"/>
    </source>
</evidence>
<evidence type="ECO:0000256" key="7">
    <source>
        <dbReference type="ARBA" id="ARBA00047899"/>
    </source>
</evidence>
<organism evidence="12 13">
    <name type="scientific">Maudiozyma barnettii</name>
    <dbReference type="NCBI Taxonomy" id="61262"/>
    <lineage>
        <taxon>Eukaryota</taxon>
        <taxon>Fungi</taxon>
        <taxon>Dikarya</taxon>
        <taxon>Ascomycota</taxon>
        <taxon>Saccharomycotina</taxon>
        <taxon>Saccharomycetes</taxon>
        <taxon>Saccharomycetales</taxon>
        <taxon>Saccharomycetaceae</taxon>
        <taxon>Maudiozyma</taxon>
    </lineage>
</organism>
<evidence type="ECO:0000256" key="8">
    <source>
        <dbReference type="ARBA" id="ARBA00048679"/>
    </source>
</evidence>
<proteinExistence type="predicted"/>
<evidence type="ECO:0000259" key="11">
    <source>
        <dbReference type="PROSITE" id="PS50011"/>
    </source>
</evidence>
<keyword evidence="4 9" id="KW-0547">Nucleotide-binding</keyword>
<dbReference type="InterPro" id="IPR011009">
    <property type="entry name" value="Kinase-like_dom_sf"/>
</dbReference>
<dbReference type="InterPro" id="IPR008271">
    <property type="entry name" value="Ser/Thr_kinase_AS"/>
</dbReference>
<feature type="compositionally biased region" description="Polar residues" evidence="10">
    <location>
        <begin position="167"/>
        <end position="196"/>
    </location>
</feature>
<dbReference type="InterPro" id="IPR017441">
    <property type="entry name" value="Protein_kinase_ATP_BS"/>
</dbReference>
<keyword evidence="2" id="KW-0723">Serine/threonine-protein kinase</keyword>